<feature type="region of interest" description="Disordered" evidence="1">
    <location>
        <begin position="259"/>
        <end position="279"/>
    </location>
</feature>
<protein>
    <submittedName>
        <fullName evidence="2">Uncharacterized protein</fullName>
    </submittedName>
</protein>
<gene>
    <name evidence="2" type="ORF">HPHI1048_LOCUS3211</name>
</gene>
<sequence>MNNLYSTAALLSAAAGGKSVDTPNILCLDSAGSQSISQQSLGAFLKNHVQNVALNPLCMPSTQAIPAHQLLNSCLPGTNLPDTNTPQIFFPIAKHGLATLGNLNAPTVPNSFGLMATNQDLSTLIQNGLTQVTGNILNKSQFVNIGSQAYGMSSQTAGINSAALNSSLPSTSALSPFLFNAALESNLSSLGMQSSSPANIFQANNPLPDSSLHVTMPDTAFQSRLASSISSANPLSSLHLSQIPNAQFVAQHSPALENTDTLGKRSQSETAKNPFDQLADSYEGYNRRVKMAKKAGDLKGSSKLEIDATQEGSTNPQNGGDDQAQDSPAGQSTTKVEHRSVSRKRLGILHDRRGRLREVEDLFLDCLAMRPYIELGYSSQALLSAFADTRGVLLDSIREAASIAQSATDTLASQGRFPSKSAAEQAQRMREKQSWICFEFDPASGKRKTISCGPTLSDIVGIPGDDLIAKFYAHEVRLPCSEIDFVCFVIEDLLRCLDSATTHFVVHTKGSSWMRQGKDADGSKLDQSKSDLLTKESGAYDAEVLTVSQVFERDERGRLVRMTALYAHANEDDYKKILSSASPPLTVHTRDGKDFQSMLWRHKVAIQCVGKLLHIKKSPEGRAKLMALANSIRERANDLKCKIINGTAASIVKSQE</sequence>
<dbReference type="EMBL" id="HBEO01004495">
    <property type="protein sequence ID" value="CAD8470788.1"/>
    <property type="molecule type" value="Transcribed_RNA"/>
</dbReference>
<dbReference type="AlphaFoldDB" id="A0A7S0E057"/>
<feature type="region of interest" description="Disordered" evidence="1">
    <location>
        <begin position="309"/>
        <end position="341"/>
    </location>
</feature>
<evidence type="ECO:0000313" key="2">
    <source>
        <dbReference type="EMBL" id="CAD8470788.1"/>
    </source>
</evidence>
<name>A0A7S0E057_9CRYP</name>
<reference evidence="2" key="1">
    <citation type="submission" date="2021-01" db="EMBL/GenBank/DDBJ databases">
        <authorList>
            <person name="Corre E."/>
            <person name="Pelletier E."/>
            <person name="Niang G."/>
            <person name="Scheremetjew M."/>
            <person name="Finn R."/>
            <person name="Kale V."/>
            <person name="Holt S."/>
            <person name="Cochrane G."/>
            <person name="Meng A."/>
            <person name="Brown T."/>
            <person name="Cohen L."/>
        </authorList>
    </citation>
    <scope>NUCLEOTIDE SEQUENCE</scope>
    <source>
        <strain evidence="2">CCMP325</strain>
    </source>
</reference>
<accession>A0A7S0E057</accession>
<feature type="compositionally biased region" description="Polar residues" evidence="1">
    <location>
        <begin position="310"/>
        <end position="334"/>
    </location>
</feature>
<organism evidence="2">
    <name type="scientific">Hanusia phi</name>
    <dbReference type="NCBI Taxonomy" id="3032"/>
    <lineage>
        <taxon>Eukaryota</taxon>
        <taxon>Cryptophyceae</taxon>
        <taxon>Pyrenomonadales</taxon>
        <taxon>Geminigeraceae</taxon>
        <taxon>Hanusia</taxon>
    </lineage>
</organism>
<evidence type="ECO:0000256" key="1">
    <source>
        <dbReference type="SAM" id="MobiDB-lite"/>
    </source>
</evidence>
<proteinExistence type="predicted"/>